<evidence type="ECO:0000313" key="4">
    <source>
        <dbReference type="Proteomes" id="UP000094893"/>
    </source>
</evidence>
<comment type="caution">
    <text evidence="3">The sequence shown here is derived from an EMBL/GenBank/DDBJ whole genome shotgun (WGS) entry which is preliminary data.</text>
</comment>
<proteinExistence type="predicted"/>
<evidence type="ECO:0000256" key="2">
    <source>
        <dbReference type="SAM" id="SignalP"/>
    </source>
</evidence>
<feature type="compositionally biased region" description="Low complexity" evidence="1">
    <location>
        <begin position="135"/>
        <end position="153"/>
    </location>
</feature>
<organism evidence="3 4">
    <name type="scientific">Acidithiobacillus thiooxidans</name>
    <name type="common">Thiobacillus thiooxidans</name>
    <dbReference type="NCBI Taxonomy" id="930"/>
    <lineage>
        <taxon>Bacteria</taxon>
        <taxon>Pseudomonadati</taxon>
        <taxon>Pseudomonadota</taxon>
        <taxon>Acidithiobacillia</taxon>
        <taxon>Acidithiobacillales</taxon>
        <taxon>Acidithiobacillaceae</taxon>
        <taxon>Acidithiobacillus</taxon>
    </lineage>
</organism>
<gene>
    <name evidence="3" type="ORF">A6P07_18640</name>
</gene>
<dbReference type="Proteomes" id="UP000094893">
    <property type="component" value="Unassembled WGS sequence"/>
</dbReference>
<evidence type="ECO:0008006" key="5">
    <source>
        <dbReference type="Google" id="ProtNLM"/>
    </source>
</evidence>
<evidence type="ECO:0000313" key="3">
    <source>
        <dbReference type="EMBL" id="OCX68243.1"/>
    </source>
</evidence>
<dbReference type="EMBL" id="LWSA01000307">
    <property type="protein sequence ID" value="OCX68243.1"/>
    <property type="molecule type" value="Genomic_DNA"/>
</dbReference>
<dbReference type="RefSeq" id="WP_024894069.1">
    <property type="nucleotide sequence ID" value="NZ_LWRZ01000123.1"/>
</dbReference>
<feature type="region of interest" description="Disordered" evidence="1">
    <location>
        <begin position="94"/>
        <end position="241"/>
    </location>
</feature>
<protein>
    <recommendedName>
        <fullName evidence="5">PE-PGRS family protein</fullName>
    </recommendedName>
</protein>
<keyword evidence="2" id="KW-0732">Signal</keyword>
<evidence type="ECO:0000256" key="1">
    <source>
        <dbReference type="SAM" id="MobiDB-lite"/>
    </source>
</evidence>
<feature type="compositionally biased region" description="Gly residues" evidence="1">
    <location>
        <begin position="154"/>
        <end position="185"/>
    </location>
</feature>
<sequence>MRTHNKLIVSAAVAAALILSPMADAHTIAVVVACNPGTPGAVSQMPAVSQGTASTATAVCPSGTYPAAAGLDGSQALLAAIGAAAAVGGGLALASGGGSSPTSNTGQPALPGSGFGSGGNHTPGAGSTAGSAHNGAPLSGNGSAASPGSAPIGSQGGAGYGRGSGNGGYGEGNTTGGGATTGNSGGQTYPVSAHPITGFPSPEISPTQLADYSATGAPVASVGSPSSNGGQSSGGQAGPGGGGLGSFFGHLAHAVGATAQQIGQAVMTGGTVNIPLMGGASTPAQGTIPENGGNNTGNTGYSGFNSLNHYTQANKPTTPVSIMTGAAPGTIEIHSQPQPFVLTGGPAAYRGLVRWVSGFEGSVLDVGGGYLDEVVHPGTVTPERQPDGPGRYVPFSRLSGTLDFYITEPGHRSIAYPGNPVRFVSQIAVGMGNINASIWEAAQKSEIQATGTYSSGPQYYTSMPGNRNGPFWPSPFTLGGPEPDVAGVCHGIRQITHVSMGGQCWSTTP</sequence>
<feature type="signal peptide" evidence="2">
    <location>
        <begin position="1"/>
        <end position="25"/>
    </location>
</feature>
<feature type="compositionally biased region" description="Gly residues" evidence="1">
    <location>
        <begin position="231"/>
        <end position="241"/>
    </location>
</feature>
<feature type="chain" id="PRO_5009838041" description="PE-PGRS family protein" evidence="2">
    <location>
        <begin position="26"/>
        <end position="509"/>
    </location>
</feature>
<name>A0A1C2IIL3_ACITH</name>
<reference evidence="3 4" key="1">
    <citation type="journal article" date="2016" name="Int. J. Mol. Sci.">
        <title>Comparative genomics of the extreme acidophile Acidithiobacillus thiooxidans reveals intraspecific divergence and niche adaptation.</title>
        <authorList>
            <person name="Zhang X."/>
            <person name="Feng X."/>
            <person name="Tao J."/>
            <person name="Ma L."/>
            <person name="Xiao Y."/>
            <person name="Liang Y."/>
            <person name="Liu X."/>
            <person name="Yin H."/>
        </authorList>
    </citation>
    <scope>NUCLEOTIDE SEQUENCE [LARGE SCALE GENOMIC DNA]</scope>
    <source>
        <strain evidence="3 4">A02</strain>
    </source>
</reference>
<accession>A0A1C2IIL3</accession>
<dbReference type="AlphaFoldDB" id="A0A1C2IIL3"/>